<sequence>MNNSMYEEIEGLCKLLESLTESISYVINLHFKLDSMGKISVHDVKTMNNKGTARSPINKNALQQNILILLAFTRNLQIAKYNLTTGAIHESSVSDVLVPTKPTDFDVDVLYSLEVVLKGLIRSGQTELTPSEFELGLLFLNFLSL</sequence>
<accession>A0AAV8YHH0</accession>
<gene>
    <name evidence="1" type="ORF">NQ318_002377</name>
</gene>
<dbReference type="AlphaFoldDB" id="A0AAV8YHH0"/>
<protein>
    <submittedName>
        <fullName evidence="1">Uncharacterized protein</fullName>
    </submittedName>
</protein>
<reference evidence="1" key="1">
    <citation type="journal article" date="2023" name="Insect Mol. Biol.">
        <title>Genome sequencing provides insights into the evolution of gene families encoding plant cell wall-degrading enzymes in longhorned beetles.</title>
        <authorList>
            <person name="Shin N.R."/>
            <person name="Okamura Y."/>
            <person name="Kirsch R."/>
            <person name="Pauchet Y."/>
        </authorList>
    </citation>
    <scope>NUCLEOTIDE SEQUENCE</scope>
    <source>
        <strain evidence="1">AMC_N1</strain>
    </source>
</reference>
<dbReference type="EMBL" id="JAPWTK010000106">
    <property type="protein sequence ID" value="KAJ8949969.1"/>
    <property type="molecule type" value="Genomic_DNA"/>
</dbReference>
<name>A0AAV8YHH0_9CUCU</name>
<evidence type="ECO:0000313" key="2">
    <source>
        <dbReference type="Proteomes" id="UP001162162"/>
    </source>
</evidence>
<organism evidence="1 2">
    <name type="scientific">Aromia moschata</name>
    <dbReference type="NCBI Taxonomy" id="1265417"/>
    <lineage>
        <taxon>Eukaryota</taxon>
        <taxon>Metazoa</taxon>
        <taxon>Ecdysozoa</taxon>
        <taxon>Arthropoda</taxon>
        <taxon>Hexapoda</taxon>
        <taxon>Insecta</taxon>
        <taxon>Pterygota</taxon>
        <taxon>Neoptera</taxon>
        <taxon>Endopterygota</taxon>
        <taxon>Coleoptera</taxon>
        <taxon>Polyphaga</taxon>
        <taxon>Cucujiformia</taxon>
        <taxon>Chrysomeloidea</taxon>
        <taxon>Cerambycidae</taxon>
        <taxon>Cerambycinae</taxon>
        <taxon>Callichromatini</taxon>
        <taxon>Aromia</taxon>
    </lineage>
</organism>
<comment type="caution">
    <text evidence="1">The sequence shown here is derived from an EMBL/GenBank/DDBJ whole genome shotgun (WGS) entry which is preliminary data.</text>
</comment>
<keyword evidence="2" id="KW-1185">Reference proteome</keyword>
<proteinExistence type="predicted"/>
<dbReference type="Proteomes" id="UP001162162">
    <property type="component" value="Unassembled WGS sequence"/>
</dbReference>
<evidence type="ECO:0000313" key="1">
    <source>
        <dbReference type="EMBL" id="KAJ8949969.1"/>
    </source>
</evidence>